<keyword evidence="1" id="KW-0472">Membrane</keyword>
<proteinExistence type="predicted"/>
<keyword evidence="1" id="KW-0812">Transmembrane</keyword>
<dbReference type="InterPro" id="IPR021986">
    <property type="entry name" value="Spherulin4"/>
</dbReference>
<dbReference type="AlphaFoldDB" id="F0Y0A6"/>
<feature type="transmembrane region" description="Helical" evidence="1">
    <location>
        <begin position="475"/>
        <end position="496"/>
    </location>
</feature>
<organism evidence="3">
    <name type="scientific">Aureococcus anophagefferens</name>
    <name type="common">Harmful bloom alga</name>
    <dbReference type="NCBI Taxonomy" id="44056"/>
    <lineage>
        <taxon>Eukaryota</taxon>
        <taxon>Sar</taxon>
        <taxon>Stramenopiles</taxon>
        <taxon>Ochrophyta</taxon>
        <taxon>Pelagophyceae</taxon>
        <taxon>Pelagomonadales</taxon>
        <taxon>Pelagomonadaceae</taxon>
        <taxon>Aureococcus</taxon>
    </lineage>
</organism>
<dbReference type="PANTHER" id="PTHR35040:SF7">
    <property type="entry name" value="FIBRONECTIN TYPE-III DOMAIN-CONTAINING PROTEIN-RELATED"/>
    <property type="match status" value="1"/>
</dbReference>
<dbReference type="PANTHER" id="PTHR35040">
    <property type="match status" value="1"/>
</dbReference>
<dbReference type="Pfam" id="PF12138">
    <property type="entry name" value="Spherulin4"/>
    <property type="match status" value="1"/>
</dbReference>
<dbReference type="RefSeq" id="XP_009034112.1">
    <property type="nucleotide sequence ID" value="XM_009035864.1"/>
</dbReference>
<sequence>MRRFDAARAGLLVGGDRRHRRVHHADFYALAAAGAAAVAVVNPDNGPIDASDANFAAFAACVAALGDARAVGYVYTKIAEETSPGVWEQRAFRDAGDVEADLDAWAASGLVEGVFLDEVSNSWAASSSGWADDATTAADHEAYYAEIFAAARSRFSFVVANPGSPYPLSYLDDDDAPDVVVLSEAAYAKWAPSAAGGTCADQLWTDAQGSFDEGPFCAYVPDWDGVDGLKDVVDARSSSTAQAALLYGTDPALDAAAFVAAAYDAGVDYVYVTDRPVATPWDELPTFWDALVAAVASGDDGDDDACGDSSSWSYGASGKGCAKLLEDPSRCKKKSYDKVMGYEACPYACGLCDAASDSDSWYANGKPKNSCTWISKSPDARCGKKDDAGVKGSKDERDFRPASLKEIQEKKGYVPFKLVYHHSAGHDVDINLGCFLSCEDLGIIGSLFIVLWMCLLGIYTLLLKAALDTDEKSTALWIFFAFGVIFTLFVTGSVGMNRVETALKEKYNPTQEIGLKE</sequence>
<dbReference type="KEGG" id="aaf:AURANDRAFT_70769"/>
<keyword evidence="3" id="KW-1185">Reference proteome</keyword>
<reference evidence="2 3" key="1">
    <citation type="journal article" date="2011" name="Proc. Natl. Acad. Sci. U.S.A.">
        <title>Niche of harmful alga Aureococcus anophagefferens revealed through ecogenomics.</title>
        <authorList>
            <person name="Gobler C.J."/>
            <person name="Berry D.L."/>
            <person name="Dyhrman S.T."/>
            <person name="Wilhelm S.W."/>
            <person name="Salamov A."/>
            <person name="Lobanov A.V."/>
            <person name="Zhang Y."/>
            <person name="Collier J.L."/>
            <person name="Wurch L.L."/>
            <person name="Kustka A.B."/>
            <person name="Dill B.D."/>
            <person name="Shah M."/>
            <person name="VerBerkmoes N.C."/>
            <person name="Kuo A."/>
            <person name="Terry A."/>
            <person name="Pangilinan J."/>
            <person name="Lindquist E.A."/>
            <person name="Lucas S."/>
            <person name="Paulsen I.T."/>
            <person name="Hattenrath-Lehmann T.K."/>
            <person name="Talmage S.C."/>
            <person name="Walker E.A."/>
            <person name="Koch F."/>
            <person name="Burson A.M."/>
            <person name="Marcoval M.A."/>
            <person name="Tang Y.Z."/>
            <person name="Lecleir G.R."/>
            <person name="Coyne K.J."/>
            <person name="Berg G.M."/>
            <person name="Bertrand E.M."/>
            <person name="Saito M.A."/>
            <person name="Gladyshev V.N."/>
            <person name="Grigoriev I.V."/>
        </authorList>
    </citation>
    <scope>NUCLEOTIDE SEQUENCE [LARGE SCALE GENOMIC DNA]</scope>
    <source>
        <strain evidence="3">CCMP 1984</strain>
    </source>
</reference>
<dbReference type="GeneID" id="20227909"/>
<dbReference type="EMBL" id="GL833122">
    <property type="protein sequence ID" value="EGB11779.1"/>
    <property type="molecule type" value="Genomic_DNA"/>
</dbReference>
<dbReference type="Proteomes" id="UP000002729">
    <property type="component" value="Unassembled WGS sequence"/>
</dbReference>
<name>F0Y0A6_AURAN</name>
<protein>
    <submittedName>
        <fullName evidence="2">Uncharacterized protein</fullName>
    </submittedName>
</protein>
<evidence type="ECO:0000256" key="1">
    <source>
        <dbReference type="SAM" id="Phobius"/>
    </source>
</evidence>
<accession>F0Y0A6</accession>
<dbReference type="OrthoDB" id="198082at2759"/>
<evidence type="ECO:0000313" key="2">
    <source>
        <dbReference type="EMBL" id="EGB11779.1"/>
    </source>
</evidence>
<feature type="transmembrane region" description="Helical" evidence="1">
    <location>
        <begin position="441"/>
        <end position="463"/>
    </location>
</feature>
<dbReference type="InParanoid" id="F0Y0A6"/>
<gene>
    <name evidence="2" type="ORF">AURANDRAFT_70769</name>
</gene>
<keyword evidence="1" id="KW-1133">Transmembrane helix</keyword>
<evidence type="ECO:0000313" key="3">
    <source>
        <dbReference type="Proteomes" id="UP000002729"/>
    </source>
</evidence>